<evidence type="ECO:0000256" key="7">
    <source>
        <dbReference type="ARBA" id="ARBA00023033"/>
    </source>
</evidence>
<dbReference type="GO" id="GO:0016705">
    <property type="term" value="F:oxidoreductase activity, acting on paired donors, with incorporation or reduction of molecular oxygen"/>
    <property type="evidence" value="ECO:0007669"/>
    <property type="project" value="InterPro"/>
</dbReference>
<name>A0A397G937_ASPTH</name>
<dbReference type="PRINTS" id="PR00463">
    <property type="entry name" value="EP450I"/>
</dbReference>
<dbReference type="InterPro" id="IPR050364">
    <property type="entry name" value="Cytochrome_P450_fung"/>
</dbReference>
<dbReference type="CDD" id="cd11065">
    <property type="entry name" value="CYP64-like"/>
    <property type="match status" value="1"/>
</dbReference>
<keyword evidence="7 9" id="KW-0503">Monooxygenase</keyword>
<dbReference type="STRING" id="41047.A0A397G937"/>
<keyword evidence="11" id="KW-1185">Reference proteome</keyword>
<dbReference type="GeneID" id="38124416"/>
<sequence length="511" mass="59085">MDLFAFLLVSFAITVLRLFYEHYRDRKLPPGPPRLPFVGNLLQMPLKRQWLKFDEWSRKYGPIFSLNLAGSVYVVISDPQIACRVLEKRSASDRPRMVMFQDHVGKGMYNAYGMYHEGYRLHQRMQGPVMSRRAAQTYSSVQDLETKHTLYEMLSSNDYKKLYTRFNASVIFSLVYGKRIITGEETELQEWLQRHHNFTMVTASPWLVDFFPVLDHIVPRFLAPWKKIGDEIASFESRVLLKHMKMGLQSSSWNWAKEFTASPEGRQVSPLQIAYDLGLLIDAGLETTSTIMEVFTLAAIVAPEAMRKAQEELDRVVGPDRLPSLGDCERLPYMSAVVDETQRWRLISPLMFPHGMMEEDTCLGYTIPKGATVFALGYTMSLDESRFDKPLEFRPERWLEKVENGGFKSFFGYGRRGCPGRDIGKNSLFLMFSRILWAYNVKNGDSKAPDDRASSSALISVPQQFKVIFEPRSTHHRMMIEREWINAEKDIDLLMREIKERQMKLGMDRGG</sequence>
<proteinExistence type="inferred from homology"/>
<evidence type="ECO:0000256" key="5">
    <source>
        <dbReference type="ARBA" id="ARBA00023002"/>
    </source>
</evidence>
<gene>
    <name evidence="10" type="ORF">CDV56_102442</name>
</gene>
<dbReference type="PANTHER" id="PTHR46300">
    <property type="entry name" value="P450, PUTATIVE (EUROFUNG)-RELATED-RELATED"/>
    <property type="match status" value="1"/>
</dbReference>
<comment type="caution">
    <text evidence="10">The sequence shown here is derived from an EMBL/GenBank/DDBJ whole genome shotgun (WGS) entry which is preliminary data.</text>
</comment>
<dbReference type="SUPFAM" id="SSF48264">
    <property type="entry name" value="Cytochrome P450"/>
    <property type="match status" value="1"/>
</dbReference>
<comment type="similarity">
    <text evidence="2 9">Belongs to the cytochrome P450 family.</text>
</comment>
<evidence type="ECO:0000313" key="11">
    <source>
        <dbReference type="Proteomes" id="UP000215305"/>
    </source>
</evidence>
<accession>A0A397G937</accession>
<dbReference type="EMBL" id="NKHU02000251">
    <property type="protein sequence ID" value="RHZ46414.1"/>
    <property type="molecule type" value="Genomic_DNA"/>
</dbReference>
<dbReference type="GO" id="GO:0004497">
    <property type="term" value="F:monooxygenase activity"/>
    <property type="evidence" value="ECO:0007669"/>
    <property type="project" value="UniProtKB-KW"/>
</dbReference>
<keyword evidence="5 9" id="KW-0560">Oxidoreductase</keyword>
<dbReference type="GO" id="GO:0020037">
    <property type="term" value="F:heme binding"/>
    <property type="evidence" value="ECO:0007669"/>
    <property type="project" value="InterPro"/>
</dbReference>
<evidence type="ECO:0000256" key="4">
    <source>
        <dbReference type="ARBA" id="ARBA00022723"/>
    </source>
</evidence>
<dbReference type="GO" id="GO:0044283">
    <property type="term" value="P:small molecule biosynthetic process"/>
    <property type="evidence" value="ECO:0007669"/>
    <property type="project" value="UniProtKB-ARBA"/>
</dbReference>
<organism evidence="10 11">
    <name type="scientific">Aspergillus thermomutatus</name>
    <name type="common">Neosartorya pseudofischeri</name>
    <dbReference type="NCBI Taxonomy" id="41047"/>
    <lineage>
        <taxon>Eukaryota</taxon>
        <taxon>Fungi</taxon>
        <taxon>Dikarya</taxon>
        <taxon>Ascomycota</taxon>
        <taxon>Pezizomycotina</taxon>
        <taxon>Eurotiomycetes</taxon>
        <taxon>Eurotiomycetidae</taxon>
        <taxon>Eurotiales</taxon>
        <taxon>Aspergillaceae</taxon>
        <taxon>Aspergillus</taxon>
        <taxon>Aspergillus subgen. Fumigati</taxon>
    </lineage>
</organism>
<evidence type="ECO:0000256" key="9">
    <source>
        <dbReference type="RuleBase" id="RU000461"/>
    </source>
</evidence>
<protein>
    <recommendedName>
        <fullName evidence="12">Cytochrome P450 monooxygenase</fullName>
    </recommendedName>
</protein>
<dbReference type="GO" id="GO:0005506">
    <property type="term" value="F:iron ion binding"/>
    <property type="evidence" value="ECO:0007669"/>
    <property type="project" value="InterPro"/>
</dbReference>
<evidence type="ECO:0000256" key="1">
    <source>
        <dbReference type="ARBA" id="ARBA00001971"/>
    </source>
</evidence>
<dbReference type="Proteomes" id="UP000215305">
    <property type="component" value="Unassembled WGS sequence"/>
</dbReference>
<dbReference type="InterPro" id="IPR001128">
    <property type="entry name" value="Cyt_P450"/>
</dbReference>
<evidence type="ECO:0000256" key="6">
    <source>
        <dbReference type="ARBA" id="ARBA00023004"/>
    </source>
</evidence>
<comment type="cofactor">
    <cofactor evidence="1 8">
        <name>heme</name>
        <dbReference type="ChEBI" id="CHEBI:30413"/>
    </cofactor>
</comment>
<dbReference type="InterPro" id="IPR002401">
    <property type="entry name" value="Cyt_P450_E_grp-I"/>
</dbReference>
<dbReference type="PROSITE" id="PS00086">
    <property type="entry name" value="CYTOCHROME_P450"/>
    <property type="match status" value="1"/>
</dbReference>
<dbReference type="VEuPathDB" id="FungiDB:CDV56_102442"/>
<dbReference type="InterPro" id="IPR036396">
    <property type="entry name" value="Cyt_P450_sf"/>
</dbReference>
<dbReference type="RefSeq" id="XP_026611138.1">
    <property type="nucleotide sequence ID" value="XM_026756061.1"/>
</dbReference>
<dbReference type="Pfam" id="PF00067">
    <property type="entry name" value="p450"/>
    <property type="match status" value="1"/>
</dbReference>
<evidence type="ECO:0008006" key="12">
    <source>
        <dbReference type="Google" id="ProtNLM"/>
    </source>
</evidence>
<reference evidence="10" key="1">
    <citation type="submission" date="2018-08" db="EMBL/GenBank/DDBJ databases">
        <title>Draft genome sequence of azole-resistant Aspergillus thermomutatus (Neosartorya pseudofischeri) strain HMR AF 39, isolated from a human nasal aspirate.</title>
        <authorList>
            <person name="Parent-Michaud M."/>
            <person name="Dufresne P.J."/>
            <person name="Fournier E."/>
            <person name="Martineau C."/>
            <person name="Moreira S."/>
            <person name="Perkins V."/>
            <person name="De Repentigny L."/>
            <person name="Dufresne S.F."/>
        </authorList>
    </citation>
    <scope>NUCLEOTIDE SEQUENCE [LARGE SCALE GENOMIC DNA]</scope>
    <source>
        <strain evidence="10">HMR AF 39</strain>
    </source>
</reference>
<feature type="binding site" description="axial binding residue" evidence="8">
    <location>
        <position position="418"/>
    </location>
    <ligand>
        <name>heme</name>
        <dbReference type="ChEBI" id="CHEBI:30413"/>
    </ligand>
    <ligandPart>
        <name>Fe</name>
        <dbReference type="ChEBI" id="CHEBI:18248"/>
    </ligandPart>
</feature>
<dbReference type="Gene3D" id="1.10.630.10">
    <property type="entry name" value="Cytochrome P450"/>
    <property type="match status" value="1"/>
</dbReference>
<dbReference type="InterPro" id="IPR017972">
    <property type="entry name" value="Cyt_P450_CS"/>
</dbReference>
<keyword evidence="4 8" id="KW-0479">Metal-binding</keyword>
<dbReference type="OrthoDB" id="1470350at2759"/>
<evidence type="ECO:0000256" key="2">
    <source>
        <dbReference type="ARBA" id="ARBA00010617"/>
    </source>
</evidence>
<dbReference type="AlphaFoldDB" id="A0A397G937"/>
<dbReference type="PANTHER" id="PTHR46300:SF1">
    <property type="entry name" value="P450, PUTATIVE (EUROFUNG)-RELATED"/>
    <property type="match status" value="1"/>
</dbReference>
<evidence type="ECO:0000256" key="3">
    <source>
        <dbReference type="ARBA" id="ARBA00022617"/>
    </source>
</evidence>
<keyword evidence="6 8" id="KW-0408">Iron</keyword>
<evidence type="ECO:0000313" key="10">
    <source>
        <dbReference type="EMBL" id="RHZ46414.1"/>
    </source>
</evidence>
<evidence type="ECO:0000256" key="8">
    <source>
        <dbReference type="PIRSR" id="PIRSR602401-1"/>
    </source>
</evidence>
<keyword evidence="3 8" id="KW-0349">Heme</keyword>